<dbReference type="EMBL" id="KP849470">
    <property type="protein sequence ID" value="AKG51298.1"/>
    <property type="molecule type" value="Genomic_DNA"/>
</dbReference>
<dbReference type="Proteomes" id="UP000127566">
    <property type="component" value="Genome"/>
</dbReference>
<accession>Q3I828</accession>
<feature type="coiled-coil region" evidence="1">
    <location>
        <begin position="1"/>
        <end position="92"/>
    </location>
</feature>
<evidence type="ECO:0000313" key="5">
    <source>
        <dbReference type="Proteomes" id="UP000127566"/>
    </source>
</evidence>
<organismHost>
    <name type="scientific">Cynomys ludovicianus</name>
    <name type="common">Black-tailed prairie dog</name>
    <dbReference type="NCBI Taxonomy" id="45480"/>
</organismHost>
<sequence length="97" mass="11826">MDRYKLEIESLKRELVEYRRGNNGSIVIVSTMTKKQERKLVKRLRQELTQLHEDLKRVRESDKNDSTTRESLMKQRAKVIEVEKELERYFDDNRLEE</sequence>
<organismHost>
    <name type="scientific">Heliosciurus ruwenzorii</name>
    <name type="common">Ruwenzori sun squirrel</name>
    <dbReference type="NCBI Taxonomy" id="226685"/>
</organismHost>
<organismHost>
    <name type="scientific">Cynomys gunnisoni</name>
    <name type="common">Gunnison's prairie dog</name>
    <name type="synonym">Spermophilus gunnisoni</name>
    <dbReference type="NCBI Taxonomy" id="45479"/>
</organismHost>
<organismHost>
    <name type="scientific">Cynomys mexicanus</name>
    <name type="common">Mexican prairie dog</name>
    <dbReference type="NCBI Taxonomy" id="99826"/>
</organismHost>
<organismHost>
    <name type="scientific">Homo sapiens</name>
    <name type="common">Human</name>
    <dbReference type="NCBI Taxonomy" id="9606"/>
</organismHost>
<evidence type="ECO:0000313" key="4">
    <source>
        <dbReference type="Proteomes" id="UP000102049"/>
    </source>
</evidence>
<organismHost>
    <name type="scientific">Cynomys parvidens</name>
    <name type="common">Utah prairie dog</name>
    <dbReference type="NCBI Taxonomy" id="99827"/>
</organismHost>
<protein>
    <submittedName>
        <fullName evidence="2 3">A-type inclusion protein</fullName>
    </submittedName>
</protein>
<dbReference type="EMBL" id="DQ011156">
    <property type="protein sequence ID" value="AAY97536.1"/>
    <property type="molecule type" value="Genomic_DNA"/>
</dbReference>
<organism evidence="2 5">
    <name type="scientific">Monkeypox virus</name>
    <name type="common">MPXV</name>
    <dbReference type="NCBI Taxonomy" id="10244"/>
    <lineage>
        <taxon>Viruses</taxon>
        <taxon>Varidnaviria</taxon>
        <taxon>Bamfordvirae</taxon>
        <taxon>Nucleocytoviricota</taxon>
        <taxon>Pokkesviricetes</taxon>
        <taxon>Chitovirales</taxon>
        <taxon>Poxviridae</taxon>
        <taxon>Chordopoxvirinae</taxon>
        <taxon>Orthopoxvirus</taxon>
        <taxon>Orthopoxvirus monkeypox</taxon>
    </lineage>
</organism>
<reference evidence="3" key="3">
    <citation type="submission" date="2015-02" db="EMBL/GenBank/DDBJ databases">
        <authorList>
            <person name="Yoshinori N."/>
            <person name="Mauldin M.R."/>
            <person name="Emerson G.L."/>
            <person name="Reynolds M.G."/>
            <person name="Lash R.R."/>
            <person name="Gao J."/>
            <person name="Zhao H."/>
            <person name="Li Y."/>
            <person name="Muyembe J.-J."/>
            <person name="Kingbeni P.M."/>
            <person name="Wemakoy O."/>
            <person name="Malekani J."/>
            <person name="Karem K.L."/>
            <person name="Damon I.K."/>
            <person name="Carroll D.S."/>
        </authorList>
    </citation>
    <scope>NUCLEOTIDE SEQUENCE</scope>
    <source>
        <strain evidence="3">Cote d'Ivoire_1971</strain>
    </source>
</reference>
<evidence type="ECO:0000313" key="2">
    <source>
        <dbReference type="EMBL" id="AAY97536.1"/>
    </source>
</evidence>
<evidence type="ECO:0000313" key="3">
    <source>
        <dbReference type="EMBL" id="AKG51298.1"/>
    </source>
</evidence>
<organismHost>
    <name type="scientific">Mus musculus</name>
    <name type="common">Mouse</name>
    <dbReference type="NCBI Taxonomy" id="10090"/>
</organismHost>
<organismHost>
    <name type="scientific">Gliridae</name>
    <name type="common">dormice</name>
    <dbReference type="NCBI Taxonomy" id="30650"/>
</organismHost>
<reference evidence="2 5" key="1">
    <citation type="journal article" date="2005" name="J. Gen. Virol.">
        <title>A tale of two clades: monkeypox viruses.</title>
        <authorList>
            <person name="Likos A.M."/>
            <person name="Sammons S.A."/>
            <person name="Olson V.A."/>
            <person name="Frace A.M."/>
            <person name="Li Y."/>
            <person name="Olsen-Rasmussen M."/>
            <person name="Davidson W."/>
            <person name="Galloway R."/>
            <person name="Khristova M.L."/>
            <person name="Reynolds M.G."/>
            <person name="Zhao H."/>
            <person name="Carroll D.S."/>
            <person name="Curns A."/>
            <person name="Formenty P."/>
            <person name="Esposito J.J."/>
            <person name="Regnery R.L."/>
            <person name="Damon I.K."/>
        </authorList>
    </citation>
    <scope>NUCLEOTIDE SEQUENCE [LARGE SCALE GENOMIC DNA]</scope>
    <source>
        <strain evidence="2">Liberia_1970_184</strain>
    </source>
</reference>
<proteinExistence type="predicted"/>
<evidence type="ECO:0000256" key="1">
    <source>
        <dbReference type="SAM" id="Coils"/>
    </source>
</evidence>
<keyword evidence="1" id="KW-0175">Coiled coil</keyword>
<organismHost>
    <name type="scientific">Cynomys leucurus</name>
    <name type="common">White-tailed prairie dog</name>
    <dbReference type="NCBI Taxonomy" id="99825"/>
</organismHost>
<name>Q3I828_MONPV</name>
<dbReference type="Proteomes" id="UP000102049">
    <property type="component" value="Segment"/>
</dbReference>
<reference evidence="3 4" key="2">
    <citation type="journal article" date="2015" name="Viruses">
        <title>A phylogeographic investigation of african monkeypox.</title>
        <authorList>
            <person name="Nakazawa Y."/>
            <person name="Mauldin M.R."/>
            <person name="Emerson G.L."/>
            <person name="Reynolds M.G."/>
            <person name="Lash R.R."/>
            <person name="Gao J."/>
            <person name="Zhao H."/>
            <person name="Li Y."/>
            <person name="Muyembe J.J."/>
            <person name="Kingebeni P.M."/>
            <person name="Wemakoy O."/>
            <person name="Malekani J."/>
            <person name="Karem K.L."/>
            <person name="Damon I.K."/>
            <person name="Carroll D.S."/>
        </authorList>
    </citation>
    <scope>NUCLEOTIDE SEQUENCE [LARGE SCALE GENOMIC DNA]</scope>
    <source>
        <strain evidence="3">Cote d'Ivoire_1971</strain>
    </source>
</reference>
<dbReference type="SMR" id="Q3I828"/>
<gene>
    <name evidence="3" type="primary">A26L</name>
    <name evidence="2" type="ORF">MPXV_LIB1970_184_143</name>
</gene>